<dbReference type="Pfam" id="PF00664">
    <property type="entry name" value="ABC_membrane"/>
    <property type="match status" value="1"/>
</dbReference>
<dbReference type="PANTHER" id="PTHR43394:SF19">
    <property type="entry name" value="ABC TRANSPORTER B FAMILY"/>
    <property type="match status" value="1"/>
</dbReference>
<dbReference type="InterPro" id="IPR011527">
    <property type="entry name" value="ABC1_TM_dom"/>
</dbReference>
<dbReference type="GO" id="GO:0016020">
    <property type="term" value="C:membrane"/>
    <property type="evidence" value="ECO:0007669"/>
    <property type="project" value="UniProtKB-SubCell"/>
</dbReference>
<dbReference type="Proteomes" id="UP000887574">
    <property type="component" value="Unplaced"/>
</dbReference>
<keyword evidence="2 6" id="KW-0812">Transmembrane</keyword>
<feature type="region of interest" description="Disordered" evidence="5">
    <location>
        <begin position="14"/>
        <end position="37"/>
    </location>
</feature>
<feature type="domain" description="ABC transmembrane type-1" evidence="7">
    <location>
        <begin position="199"/>
        <end position="387"/>
    </location>
</feature>
<evidence type="ECO:0000313" key="8">
    <source>
        <dbReference type="Proteomes" id="UP000887574"/>
    </source>
</evidence>
<evidence type="ECO:0000256" key="4">
    <source>
        <dbReference type="ARBA" id="ARBA00023136"/>
    </source>
</evidence>
<dbReference type="WBParaSite" id="jg10359">
    <property type="protein sequence ID" value="jg10359"/>
    <property type="gene ID" value="jg10359"/>
</dbReference>
<dbReference type="GO" id="GO:0015421">
    <property type="term" value="F:ABC-type oligopeptide transporter activity"/>
    <property type="evidence" value="ECO:0007669"/>
    <property type="project" value="TreeGrafter"/>
</dbReference>
<proteinExistence type="predicted"/>
<keyword evidence="4 6" id="KW-0472">Membrane</keyword>
<keyword evidence="8" id="KW-1185">Reference proteome</keyword>
<dbReference type="GO" id="GO:0005524">
    <property type="term" value="F:ATP binding"/>
    <property type="evidence" value="ECO:0007669"/>
    <property type="project" value="InterPro"/>
</dbReference>
<name>A0A915CN03_9BILA</name>
<dbReference type="PROSITE" id="PS50929">
    <property type="entry name" value="ABC_TM1F"/>
    <property type="match status" value="1"/>
</dbReference>
<dbReference type="InterPro" id="IPR027417">
    <property type="entry name" value="P-loop_NTPase"/>
</dbReference>
<comment type="subcellular location">
    <subcellularLocation>
        <location evidence="1">Membrane</location>
        <topology evidence="1">Multi-pass membrane protein</topology>
    </subcellularLocation>
</comment>
<evidence type="ECO:0000313" key="9">
    <source>
        <dbReference type="WBParaSite" id="jg10359"/>
    </source>
</evidence>
<dbReference type="AlphaFoldDB" id="A0A915CN03"/>
<accession>A0A915CN03</accession>
<feature type="transmembrane region" description="Helical" evidence="6">
    <location>
        <begin position="355"/>
        <end position="377"/>
    </location>
</feature>
<dbReference type="Gene3D" id="1.20.1560.10">
    <property type="entry name" value="ABC transporter type 1, transmembrane domain"/>
    <property type="match status" value="2"/>
</dbReference>
<evidence type="ECO:0000256" key="1">
    <source>
        <dbReference type="ARBA" id="ARBA00004141"/>
    </source>
</evidence>
<sequence>MISLSNPILFLSSNSSSRSHRNRPVRQCASQKSKKKQSLCSRKETFNPWNMAGSSSRGSSAVYRCGHSCAQKDAGKVLNALSYLAACLSILFCCFSPTKLLALQDTGLAPTDPPTQLYWAIGLFWGTTLCSLCSPTTLLREGQEESSENGEEEPTPKVTVEIIVRLLHYVRMSGFGMFWIHLAVHILHHQNICALLHWSALLDSVKLMIVISVISSVAGGFRGGSFDSLVRQDVAFYDTHKTGEVTSRLSADTQTMSDTVSLNINIFLRNTVQMAGSMIFMMALCWKLSLIPFVVVPIILMASKIFGVYYDLLSNKPKKHTMRTVRSFACEEVEADRFYNKLSDTLAVTKRRLAYVGYLWVSELFQTLINIAVLWYGGHLVLTTSLTKTCWSPSCSTKCSSLTTSGSWAKCGQYIDRQPDIETDGDHAPDHINGHIEFQNVHFAYPSRPDNPILKGLSFSVQPGQVIALHFYRPTSGRILVDGVNIKDYEHHYIHNKIAWWDRNQCSLLDLWPRILPMEWKFAQPLM</sequence>
<evidence type="ECO:0000256" key="6">
    <source>
        <dbReference type="SAM" id="Phobius"/>
    </source>
</evidence>
<evidence type="ECO:0000256" key="5">
    <source>
        <dbReference type="SAM" id="MobiDB-lite"/>
    </source>
</evidence>
<reference evidence="9" key="1">
    <citation type="submission" date="2022-11" db="UniProtKB">
        <authorList>
            <consortium name="WormBaseParasite"/>
        </authorList>
    </citation>
    <scope>IDENTIFICATION</scope>
</reference>
<dbReference type="SUPFAM" id="SSF90123">
    <property type="entry name" value="ABC transporter transmembrane region"/>
    <property type="match status" value="1"/>
</dbReference>
<evidence type="ECO:0000259" key="7">
    <source>
        <dbReference type="PROSITE" id="PS50929"/>
    </source>
</evidence>
<dbReference type="SUPFAM" id="SSF52540">
    <property type="entry name" value="P-loop containing nucleoside triphosphate hydrolases"/>
    <property type="match status" value="1"/>
</dbReference>
<dbReference type="InterPro" id="IPR039421">
    <property type="entry name" value="Type_1_exporter"/>
</dbReference>
<organism evidence="8 9">
    <name type="scientific">Ditylenchus dipsaci</name>
    <dbReference type="NCBI Taxonomy" id="166011"/>
    <lineage>
        <taxon>Eukaryota</taxon>
        <taxon>Metazoa</taxon>
        <taxon>Ecdysozoa</taxon>
        <taxon>Nematoda</taxon>
        <taxon>Chromadorea</taxon>
        <taxon>Rhabditida</taxon>
        <taxon>Tylenchina</taxon>
        <taxon>Tylenchomorpha</taxon>
        <taxon>Sphaerularioidea</taxon>
        <taxon>Anguinidae</taxon>
        <taxon>Anguininae</taxon>
        <taxon>Ditylenchus</taxon>
    </lineage>
</organism>
<dbReference type="Gene3D" id="3.40.50.300">
    <property type="entry name" value="P-loop containing nucleotide triphosphate hydrolases"/>
    <property type="match status" value="1"/>
</dbReference>
<evidence type="ECO:0000256" key="2">
    <source>
        <dbReference type="ARBA" id="ARBA00022692"/>
    </source>
</evidence>
<feature type="transmembrane region" description="Helical" evidence="6">
    <location>
        <begin position="290"/>
        <end position="313"/>
    </location>
</feature>
<protein>
    <submittedName>
        <fullName evidence="9">ABC transmembrane type-1 domain-containing protein</fullName>
    </submittedName>
</protein>
<keyword evidence="3 6" id="KW-1133">Transmembrane helix</keyword>
<dbReference type="PANTHER" id="PTHR43394">
    <property type="entry name" value="ATP-DEPENDENT PERMEASE MDL1, MITOCHONDRIAL"/>
    <property type="match status" value="1"/>
</dbReference>
<dbReference type="InterPro" id="IPR036640">
    <property type="entry name" value="ABC1_TM_sf"/>
</dbReference>
<evidence type="ECO:0000256" key="3">
    <source>
        <dbReference type="ARBA" id="ARBA00022989"/>
    </source>
</evidence>